<feature type="signal peptide" evidence="3">
    <location>
        <begin position="1"/>
        <end position="18"/>
    </location>
</feature>
<dbReference type="AlphaFoldDB" id="A0A8B8TUF1"/>
<dbReference type="GO" id="GO:0005794">
    <property type="term" value="C:Golgi apparatus"/>
    <property type="evidence" value="ECO:0007669"/>
    <property type="project" value="TreeGrafter"/>
</dbReference>
<protein>
    <submittedName>
        <fullName evidence="5">Uncharacterized protein C11orf24 homolog</fullName>
    </submittedName>
</protein>
<evidence type="ECO:0000256" key="3">
    <source>
        <dbReference type="SAM" id="SignalP"/>
    </source>
</evidence>
<feature type="compositionally biased region" description="Polar residues" evidence="1">
    <location>
        <begin position="310"/>
        <end position="319"/>
    </location>
</feature>
<dbReference type="PANTHER" id="PTHR16021">
    <property type="entry name" value="MANSC DOMAIN CONTAINING PROTEIN 1"/>
    <property type="match status" value="1"/>
</dbReference>
<dbReference type="KEGG" id="cfr:102522417"/>
<dbReference type="RefSeq" id="XP_032345922.1">
    <property type="nucleotide sequence ID" value="XM_032490031.1"/>
</dbReference>
<feature type="region of interest" description="Disordered" evidence="1">
    <location>
        <begin position="80"/>
        <end position="323"/>
    </location>
</feature>
<gene>
    <name evidence="5" type="primary">C10H11orf24</name>
</gene>
<keyword evidence="3" id="KW-0732">Signal</keyword>
<dbReference type="Pfam" id="PF17823">
    <property type="entry name" value="DUF5585"/>
    <property type="match status" value="1"/>
</dbReference>
<evidence type="ECO:0000256" key="2">
    <source>
        <dbReference type="SAM" id="Phobius"/>
    </source>
</evidence>
<dbReference type="PANTHER" id="PTHR16021:SF9">
    <property type="entry name" value="CHROMOSOME 11 OPEN READING FRAME 24"/>
    <property type="match status" value="1"/>
</dbReference>
<name>A0A8B8TUF1_CAMFR</name>
<feature type="transmembrane region" description="Helical" evidence="2">
    <location>
        <begin position="349"/>
        <end position="370"/>
    </location>
</feature>
<organism evidence="4 5">
    <name type="scientific">Camelus ferus</name>
    <name type="common">Wild bactrian camel</name>
    <name type="synonym">Camelus bactrianus ferus</name>
    <dbReference type="NCBI Taxonomy" id="419612"/>
    <lineage>
        <taxon>Eukaryota</taxon>
        <taxon>Metazoa</taxon>
        <taxon>Chordata</taxon>
        <taxon>Craniata</taxon>
        <taxon>Vertebrata</taxon>
        <taxon>Euteleostomi</taxon>
        <taxon>Mammalia</taxon>
        <taxon>Eutheria</taxon>
        <taxon>Laurasiatheria</taxon>
        <taxon>Artiodactyla</taxon>
        <taxon>Tylopoda</taxon>
        <taxon>Camelidae</taxon>
        <taxon>Camelus</taxon>
    </lineage>
</organism>
<feature type="compositionally biased region" description="Polar residues" evidence="1">
    <location>
        <begin position="189"/>
        <end position="207"/>
    </location>
</feature>
<feature type="compositionally biased region" description="Low complexity" evidence="1">
    <location>
        <begin position="276"/>
        <end position="303"/>
    </location>
</feature>
<reference evidence="5" key="1">
    <citation type="submission" date="2025-08" db="UniProtKB">
        <authorList>
            <consortium name="RefSeq"/>
        </authorList>
    </citation>
    <scope>IDENTIFICATION</scope>
    <source>
        <tissue evidence="5">Ear skin</tissue>
    </source>
</reference>
<feature type="region of interest" description="Disordered" evidence="1">
    <location>
        <begin position="17"/>
        <end position="42"/>
    </location>
</feature>
<proteinExistence type="predicted"/>
<evidence type="ECO:0000313" key="4">
    <source>
        <dbReference type="Proteomes" id="UP000694856"/>
    </source>
</evidence>
<keyword evidence="2" id="KW-0812">Transmembrane</keyword>
<feature type="compositionally biased region" description="Low complexity" evidence="1">
    <location>
        <begin position="228"/>
        <end position="263"/>
    </location>
</feature>
<dbReference type="InterPro" id="IPR052660">
    <property type="entry name" value="Erythrocyte_Invasion_ImmMod"/>
</dbReference>
<feature type="chain" id="PRO_5034117793" evidence="3">
    <location>
        <begin position="19"/>
        <end position="397"/>
    </location>
</feature>
<evidence type="ECO:0000256" key="1">
    <source>
        <dbReference type="SAM" id="MobiDB-lite"/>
    </source>
</evidence>
<keyword evidence="2" id="KW-1133">Transmembrane helix</keyword>
<keyword evidence="2" id="KW-0472">Membrane</keyword>
<feature type="compositionally biased region" description="Polar residues" evidence="1">
    <location>
        <begin position="30"/>
        <end position="40"/>
    </location>
</feature>
<feature type="compositionally biased region" description="Polar residues" evidence="1">
    <location>
        <begin position="112"/>
        <end position="128"/>
    </location>
</feature>
<sequence length="397" mass="40814">MWTALVLLWISSWPLSESQVAPPQPRHSVPNETRNNSVKTSSEEMITRVFDKTTERMTLVTSSPTLTRGTWVGDPTSAVVTAGRTHRTDTATSAAMRKTPDGASSRPPTPPTLASQTPTSSDAHSTPHTWAPGGSMLPSTSPTSTTPTPTTGAQTTASTLASASTPLSTESPGHTPGRSTASPAPPSPQALNVSTQGPTVQMPTAQTGADPGVRPAPTLPNATPEPTSPSLASGSTTAGATTKAPKPAASTAPAPASHTSLAPEVEATTPTTQPSPAGTTPGPREPGTTQTPEQVEPETTPGTASLGPTPGSSGDSKVSATDVGPLSTQGRYLVVSTEPLAQSLVNKSFLLAVLLLGVTLFITVLVLFALQAYESYRKKDYTQVDYLINGMYADSEM</sequence>
<accession>A0A8B8TUF1</accession>
<dbReference type="Proteomes" id="UP000694856">
    <property type="component" value="Chromosome 10"/>
</dbReference>
<dbReference type="GeneID" id="102522417"/>
<feature type="compositionally biased region" description="Low complexity" evidence="1">
    <location>
        <begin position="132"/>
        <end position="172"/>
    </location>
</feature>
<dbReference type="InterPro" id="IPR041056">
    <property type="entry name" value="DUF5585"/>
</dbReference>
<dbReference type="CTD" id="109640719"/>
<evidence type="ECO:0000313" key="5">
    <source>
        <dbReference type="RefSeq" id="XP_032345922.1"/>
    </source>
</evidence>
<keyword evidence="4" id="KW-1185">Reference proteome</keyword>